<keyword evidence="1" id="KW-0472">Membrane</keyword>
<proteinExistence type="predicted"/>
<feature type="transmembrane region" description="Helical" evidence="1">
    <location>
        <begin position="78"/>
        <end position="95"/>
    </location>
</feature>
<name>A0AAW2FIW9_9HYME</name>
<gene>
    <name evidence="2" type="ORF">PUN28_011367</name>
</gene>
<dbReference type="EMBL" id="JADYXP020000011">
    <property type="protein sequence ID" value="KAL0114000.1"/>
    <property type="molecule type" value="Genomic_DNA"/>
</dbReference>
<protein>
    <submittedName>
        <fullName evidence="2">Uncharacterized protein</fullName>
    </submittedName>
</protein>
<dbReference type="Proteomes" id="UP001430953">
    <property type="component" value="Unassembled WGS sequence"/>
</dbReference>
<reference evidence="2 3" key="1">
    <citation type="submission" date="2023-03" db="EMBL/GenBank/DDBJ databases">
        <title>High recombination rates correlate with genetic variation in Cardiocondyla obscurior ants.</title>
        <authorList>
            <person name="Errbii M."/>
        </authorList>
    </citation>
    <scope>NUCLEOTIDE SEQUENCE [LARGE SCALE GENOMIC DNA]</scope>
    <source>
        <strain evidence="2">Alpha-2009</strain>
        <tissue evidence="2">Whole body</tissue>
    </source>
</reference>
<keyword evidence="1" id="KW-0812">Transmembrane</keyword>
<dbReference type="AlphaFoldDB" id="A0AAW2FIW9"/>
<accession>A0AAW2FIW9</accession>
<evidence type="ECO:0000313" key="3">
    <source>
        <dbReference type="Proteomes" id="UP001430953"/>
    </source>
</evidence>
<keyword evidence="3" id="KW-1185">Reference proteome</keyword>
<comment type="caution">
    <text evidence="2">The sequence shown here is derived from an EMBL/GenBank/DDBJ whole genome shotgun (WGS) entry which is preliminary data.</text>
</comment>
<sequence>MFANERQPLLFANTTKMDASDRKRRIKGRGEKKRLSRADWIMRGEERSRLPEKRSFAARCVFCRDFFLYMHIYANICIYKYVCIYIYIYTCMYIYI</sequence>
<organism evidence="2 3">
    <name type="scientific">Cardiocondyla obscurior</name>
    <dbReference type="NCBI Taxonomy" id="286306"/>
    <lineage>
        <taxon>Eukaryota</taxon>
        <taxon>Metazoa</taxon>
        <taxon>Ecdysozoa</taxon>
        <taxon>Arthropoda</taxon>
        <taxon>Hexapoda</taxon>
        <taxon>Insecta</taxon>
        <taxon>Pterygota</taxon>
        <taxon>Neoptera</taxon>
        <taxon>Endopterygota</taxon>
        <taxon>Hymenoptera</taxon>
        <taxon>Apocrita</taxon>
        <taxon>Aculeata</taxon>
        <taxon>Formicoidea</taxon>
        <taxon>Formicidae</taxon>
        <taxon>Myrmicinae</taxon>
        <taxon>Cardiocondyla</taxon>
    </lineage>
</organism>
<evidence type="ECO:0000256" key="1">
    <source>
        <dbReference type="SAM" id="Phobius"/>
    </source>
</evidence>
<keyword evidence="1" id="KW-1133">Transmembrane helix</keyword>
<evidence type="ECO:0000313" key="2">
    <source>
        <dbReference type="EMBL" id="KAL0114000.1"/>
    </source>
</evidence>